<dbReference type="SUPFAM" id="SSF53850">
    <property type="entry name" value="Periplasmic binding protein-like II"/>
    <property type="match status" value="1"/>
</dbReference>
<dbReference type="InterPro" id="IPR039424">
    <property type="entry name" value="SBP_5"/>
</dbReference>
<dbReference type="Pfam" id="PF00496">
    <property type="entry name" value="SBP_bac_5"/>
    <property type="match status" value="1"/>
</dbReference>
<dbReference type="PROSITE" id="PS51257">
    <property type="entry name" value="PROKAR_LIPOPROTEIN"/>
    <property type="match status" value="1"/>
</dbReference>
<evidence type="ECO:0000256" key="1">
    <source>
        <dbReference type="ARBA" id="ARBA00005695"/>
    </source>
</evidence>
<keyword evidence="2" id="KW-0813">Transport</keyword>
<dbReference type="EMBL" id="JAROAS010000037">
    <property type="protein sequence ID" value="MED4129612.1"/>
    <property type="molecule type" value="Genomic_DNA"/>
</dbReference>
<evidence type="ECO:0000256" key="2">
    <source>
        <dbReference type="ARBA" id="ARBA00022448"/>
    </source>
</evidence>
<dbReference type="PANTHER" id="PTHR30290:SF9">
    <property type="entry name" value="OLIGOPEPTIDE-BINDING PROTEIN APPA"/>
    <property type="match status" value="1"/>
</dbReference>
<dbReference type="Gene3D" id="3.10.105.10">
    <property type="entry name" value="Dipeptide-binding Protein, Domain 3"/>
    <property type="match status" value="1"/>
</dbReference>
<evidence type="ECO:0000256" key="4">
    <source>
        <dbReference type="SAM" id="SignalP"/>
    </source>
</evidence>
<gene>
    <name evidence="6" type="ORF">P5F74_15870</name>
</gene>
<dbReference type="PANTHER" id="PTHR30290">
    <property type="entry name" value="PERIPLASMIC BINDING COMPONENT OF ABC TRANSPORTER"/>
    <property type="match status" value="1"/>
</dbReference>
<reference evidence="6 7" key="1">
    <citation type="submission" date="2023-03" db="EMBL/GenBank/DDBJ databases">
        <title>Bacillus Genome Sequencing.</title>
        <authorList>
            <person name="Dunlap C."/>
        </authorList>
    </citation>
    <scope>NUCLEOTIDE SEQUENCE [LARGE SCALE GENOMIC DNA]</scope>
    <source>
        <strain evidence="6 7">B-4107</strain>
    </source>
</reference>
<feature type="domain" description="Solute-binding protein family 5" evidence="5">
    <location>
        <begin position="84"/>
        <end position="474"/>
    </location>
</feature>
<protein>
    <submittedName>
        <fullName evidence="6">ABC transporter substrate-binding protein</fullName>
    </submittedName>
</protein>
<comment type="similarity">
    <text evidence="1">Belongs to the bacterial solute-binding protein 5 family.</text>
</comment>
<proteinExistence type="inferred from homology"/>
<comment type="caution">
    <text evidence="6">The sequence shown here is derived from an EMBL/GenBank/DDBJ whole genome shotgun (WGS) entry which is preliminary data.</text>
</comment>
<feature type="signal peptide" evidence="4">
    <location>
        <begin position="1"/>
        <end position="26"/>
    </location>
</feature>
<dbReference type="Proteomes" id="UP001341820">
    <property type="component" value="Unassembled WGS sequence"/>
</dbReference>
<dbReference type="Gene3D" id="3.40.190.10">
    <property type="entry name" value="Periplasmic binding protein-like II"/>
    <property type="match status" value="1"/>
</dbReference>
<evidence type="ECO:0000313" key="6">
    <source>
        <dbReference type="EMBL" id="MED4129612.1"/>
    </source>
</evidence>
<sequence length="637" mass="72945">MVKRRKTVTFLVLSVLIGSLMGCSLNESTTAEKKSIYRVEGEWPRPPLFQGNYFANGGVGTAAYFVFEGLVQNVRMVDDQYLRLAETVTYLDDRIEIKIKEDANWQDGTPFTSKDVWAYYMLNRTEATDFYKEIELIDDKTLTIHLLDPYPNKEVIRFLFGADLHGTVPYHLHSEYVDRAAELLETASTYSIDEQKIKKGKFGLNIDEDLDGELNENWNYFLKSGPDMPMGTGPYAVSRVTSSDMLLEKQEDYYRADDIAFDQITIKNPGDGAAGYALIRSGQLNQFDGTPARDILESLVSMNDDIVHYKYPDPASIGMFFNQSMEHFDQKEFRQAISYAIDREKVREVGNNYGQVPTTSITGVVPSQLVNWIDEGIYDELTDYTYNLGQAEEILYELGWERNAQGVWEDPDGHTQDYVIGVNSGSLNMVMPAQIVAEQLTEFGLPTRLLAVDGTIFYKNAENEEGGLYHMSVDYIDTAWGFTYPWHSIRDVFWGGQSRMMHLPRYASDHEDFSKRGKLDLQLTSHDGITFDVEEILHHIPYMDKEEYTAWFSRLAWLINENAYGLNFYQNTTGTWMNRSNISGLPYEDEIDQYGGDMPLMEDEAKMREALETNLFFAGIIPFLEGRYQPKEGDDSE</sequence>
<dbReference type="RefSeq" id="WP_328238243.1">
    <property type="nucleotide sequence ID" value="NZ_JAROAS010000037.1"/>
</dbReference>
<keyword evidence="7" id="KW-1185">Reference proteome</keyword>
<organism evidence="6 7">
    <name type="scientific">Shouchella miscanthi</name>
    <dbReference type="NCBI Taxonomy" id="2598861"/>
    <lineage>
        <taxon>Bacteria</taxon>
        <taxon>Bacillati</taxon>
        <taxon>Bacillota</taxon>
        <taxon>Bacilli</taxon>
        <taxon>Bacillales</taxon>
        <taxon>Bacillaceae</taxon>
        <taxon>Shouchella</taxon>
    </lineage>
</organism>
<accession>A0ABU6NN40</accession>
<keyword evidence="3 4" id="KW-0732">Signal</keyword>
<name>A0ABU6NN40_9BACI</name>
<evidence type="ECO:0000259" key="5">
    <source>
        <dbReference type="Pfam" id="PF00496"/>
    </source>
</evidence>
<evidence type="ECO:0000256" key="3">
    <source>
        <dbReference type="ARBA" id="ARBA00022729"/>
    </source>
</evidence>
<evidence type="ECO:0000313" key="7">
    <source>
        <dbReference type="Proteomes" id="UP001341820"/>
    </source>
</evidence>
<dbReference type="InterPro" id="IPR000914">
    <property type="entry name" value="SBP_5_dom"/>
</dbReference>
<feature type="chain" id="PRO_5045805245" evidence="4">
    <location>
        <begin position="27"/>
        <end position="637"/>
    </location>
</feature>